<dbReference type="PANTHER" id="PTHR11733">
    <property type="entry name" value="ZINC METALLOPROTEASE FAMILY M13 NEPRILYSIN-RELATED"/>
    <property type="match status" value="1"/>
</dbReference>
<dbReference type="WBParaSite" id="PTRK_0000138100.1">
    <property type="protein sequence ID" value="PTRK_0000138100.1"/>
    <property type="gene ID" value="PTRK_0000138100"/>
</dbReference>
<dbReference type="Proteomes" id="UP000038045">
    <property type="component" value="Unplaced"/>
</dbReference>
<dbReference type="CDD" id="cd08662">
    <property type="entry name" value="M13"/>
    <property type="match status" value="1"/>
</dbReference>
<dbReference type="SUPFAM" id="SSF55486">
    <property type="entry name" value="Metalloproteases ('zincins'), catalytic domain"/>
    <property type="match status" value="1"/>
</dbReference>
<evidence type="ECO:0000256" key="7">
    <source>
        <dbReference type="ARBA" id="ARBA00023049"/>
    </source>
</evidence>
<dbReference type="GO" id="GO:0016485">
    <property type="term" value="P:protein processing"/>
    <property type="evidence" value="ECO:0007669"/>
    <property type="project" value="TreeGrafter"/>
</dbReference>
<evidence type="ECO:0000256" key="3">
    <source>
        <dbReference type="ARBA" id="ARBA00022670"/>
    </source>
</evidence>
<dbReference type="InterPro" id="IPR008753">
    <property type="entry name" value="Peptidase_M13_N"/>
</dbReference>
<evidence type="ECO:0000256" key="2">
    <source>
        <dbReference type="ARBA" id="ARBA00007357"/>
    </source>
</evidence>
<keyword evidence="5" id="KW-0378">Hydrolase</keyword>
<dbReference type="InterPro" id="IPR024079">
    <property type="entry name" value="MetalloPept_cat_dom_sf"/>
</dbReference>
<name>A0A0N4Z3A4_PARTI</name>
<evidence type="ECO:0000313" key="11">
    <source>
        <dbReference type="Proteomes" id="UP000038045"/>
    </source>
</evidence>
<keyword evidence="8" id="KW-1133">Transmembrane helix</keyword>
<evidence type="ECO:0000256" key="4">
    <source>
        <dbReference type="ARBA" id="ARBA00022723"/>
    </source>
</evidence>
<dbReference type="InterPro" id="IPR018497">
    <property type="entry name" value="Peptidase_M13_C"/>
</dbReference>
<evidence type="ECO:0000259" key="10">
    <source>
        <dbReference type="Pfam" id="PF05649"/>
    </source>
</evidence>
<protein>
    <submittedName>
        <fullName evidence="12">Peptidase_M13 domain-containing protein</fullName>
    </submittedName>
</protein>
<feature type="domain" description="Peptidase M13 C-terminal" evidence="9">
    <location>
        <begin position="639"/>
        <end position="844"/>
    </location>
</feature>
<proteinExistence type="inferred from homology"/>
<evidence type="ECO:0000259" key="9">
    <source>
        <dbReference type="Pfam" id="PF01431"/>
    </source>
</evidence>
<dbReference type="InterPro" id="IPR000718">
    <property type="entry name" value="Peptidase_M13"/>
</dbReference>
<keyword evidence="6" id="KW-0862">Zinc</keyword>
<dbReference type="Pfam" id="PF01431">
    <property type="entry name" value="Peptidase_M13"/>
    <property type="match status" value="1"/>
</dbReference>
<accession>A0A0N4Z3A4</accession>
<sequence length="845" mass="97349">MGLHIFSLYRSYSPQDNKNTGNIQEKSSNDFKIMLHFCFPKSEQFSAISVVLFAFSIFLIVSCVIALAFITYSYTDEQNIIKFKTGQDKYLPLLQKGHVIQATNIKPSIKVTEEPFPSTSTTNIPKTTIHASHPTITFSFENIKNKTDPVPLNTVISNDDKKGSICIESECINIAAHYKDNMNMKSNPCDNFYQYACDRFGTGKVLPKNEQKLTVLYEMKAQLNRDYHVLLDNLVINETSSKSIKLLKNYFDSCMDDNAQDALDQMPLTALISSLGGWPLLQNAKFDEKHFRWEALASQIHMLGLTGLFAFSVIPDIEDSSKCIIMFRSPRLLLEHKQLYVPPYQSNAHLQHYKVYMKELMELLDADPDAIESSLQKILEFEQKLATISTCNEGSVNCQQHHKISFGEFKKKFPKIDWDTFFNINIRSKLEPLNDLTIIDVMDMEYFESLQGLLKRENNEAIQNYLMWKILHNFDIYLPQKFREPHISFNEKVYGQSISPLWEECVNEVKKRLPLLISVEYTKSNIKESKYKHINELLTNLKNSLRQTIANNDWMSSDAKLKALLKLEKIGVKIGIPKQYLTHEGLALQQYNHLTLFPQSYFDNTIALARSYYQNSLQKIHQPTNNFIEFINQLTDVDAFYHFTGNQIIFSSGILRFPFYGVDAPEYANYGSLGSGIGHELIHGFDDAGANFDKNGNLNLWWDKFTQTNYNSKKECFIAQYSSIMEKNSQRFLNGEQTYVENVADNGGVRLAFEAYKKRLLHIGNDKLLPVFNNMTSNQLFFIAYANTWCEVVKKESINYILDTDSHSLGEYRVNVPLQNFPEFGKAFNCPIGSKMNPFKKCHIW</sequence>
<dbReference type="AlphaFoldDB" id="A0A0N4Z3A4"/>
<keyword evidence="7" id="KW-0482">Metalloprotease</keyword>
<evidence type="ECO:0000256" key="6">
    <source>
        <dbReference type="ARBA" id="ARBA00022833"/>
    </source>
</evidence>
<keyword evidence="8" id="KW-0472">Membrane</keyword>
<comment type="cofactor">
    <cofactor evidence="1">
        <name>Zn(2+)</name>
        <dbReference type="ChEBI" id="CHEBI:29105"/>
    </cofactor>
</comment>
<dbReference type="GO" id="GO:0046872">
    <property type="term" value="F:metal ion binding"/>
    <property type="evidence" value="ECO:0007669"/>
    <property type="project" value="UniProtKB-KW"/>
</dbReference>
<dbReference type="InterPro" id="IPR042089">
    <property type="entry name" value="Peptidase_M13_dom_2"/>
</dbReference>
<evidence type="ECO:0000256" key="8">
    <source>
        <dbReference type="SAM" id="Phobius"/>
    </source>
</evidence>
<dbReference type="GO" id="GO:0004222">
    <property type="term" value="F:metalloendopeptidase activity"/>
    <property type="evidence" value="ECO:0007669"/>
    <property type="project" value="InterPro"/>
</dbReference>
<organism evidence="11 12">
    <name type="scientific">Parastrongyloides trichosuri</name>
    <name type="common">Possum-specific nematode worm</name>
    <dbReference type="NCBI Taxonomy" id="131310"/>
    <lineage>
        <taxon>Eukaryota</taxon>
        <taxon>Metazoa</taxon>
        <taxon>Ecdysozoa</taxon>
        <taxon>Nematoda</taxon>
        <taxon>Chromadorea</taxon>
        <taxon>Rhabditida</taxon>
        <taxon>Tylenchina</taxon>
        <taxon>Panagrolaimomorpha</taxon>
        <taxon>Strongyloidoidea</taxon>
        <taxon>Strongyloididae</taxon>
        <taxon>Parastrongyloides</taxon>
    </lineage>
</organism>
<dbReference type="Gene3D" id="1.10.1380.10">
    <property type="entry name" value="Neutral endopeptidase , domain2"/>
    <property type="match status" value="1"/>
</dbReference>
<reference evidence="12" key="1">
    <citation type="submission" date="2017-02" db="UniProtKB">
        <authorList>
            <consortium name="WormBaseParasite"/>
        </authorList>
    </citation>
    <scope>IDENTIFICATION</scope>
</reference>
<evidence type="ECO:0000256" key="1">
    <source>
        <dbReference type="ARBA" id="ARBA00001947"/>
    </source>
</evidence>
<feature type="domain" description="Peptidase M13 N-terminal" evidence="10">
    <location>
        <begin position="188"/>
        <end position="577"/>
    </location>
</feature>
<evidence type="ECO:0000313" key="12">
    <source>
        <dbReference type="WBParaSite" id="PTRK_0000138100.1"/>
    </source>
</evidence>
<dbReference type="PANTHER" id="PTHR11733:SF167">
    <property type="entry name" value="FI17812P1-RELATED"/>
    <property type="match status" value="1"/>
</dbReference>
<keyword evidence="3" id="KW-0645">Protease</keyword>
<comment type="similarity">
    <text evidence="2">Belongs to the peptidase M13 family.</text>
</comment>
<keyword evidence="8" id="KW-0812">Transmembrane</keyword>
<dbReference type="GO" id="GO:0005886">
    <property type="term" value="C:plasma membrane"/>
    <property type="evidence" value="ECO:0007669"/>
    <property type="project" value="TreeGrafter"/>
</dbReference>
<feature type="transmembrane region" description="Helical" evidence="8">
    <location>
        <begin position="50"/>
        <end position="74"/>
    </location>
</feature>
<keyword evidence="11" id="KW-1185">Reference proteome</keyword>
<keyword evidence="4" id="KW-0479">Metal-binding</keyword>
<dbReference type="PRINTS" id="PR00786">
    <property type="entry name" value="NEPRILYSIN"/>
</dbReference>
<dbReference type="Pfam" id="PF05649">
    <property type="entry name" value="Peptidase_M13_N"/>
    <property type="match status" value="1"/>
</dbReference>
<dbReference type="Gene3D" id="3.40.390.10">
    <property type="entry name" value="Collagenase (Catalytic Domain)"/>
    <property type="match status" value="1"/>
</dbReference>
<evidence type="ECO:0000256" key="5">
    <source>
        <dbReference type="ARBA" id="ARBA00022801"/>
    </source>
</evidence>
<dbReference type="PROSITE" id="PS51885">
    <property type="entry name" value="NEPRILYSIN"/>
    <property type="match status" value="1"/>
</dbReference>